<dbReference type="InterPro" id="IPR001525">
    <property type="entry name" value="C5_MeTfrase"/>
</dbReference>
<dbReference type="PRINTS" id="PR00105">
    <property type="entry name" value="C5METTRFRASE"/>
</dbReference>
<dbReference type="PANTHER" id="PTHR46098">
    <property type="entry name" value="TRNA (CYTOSINE(38)-C(5))-METHYLTRANSFERASE"/>
    <property type="match status" value="1"/>
</dbReference>
<dbReference type="InterPro" id="IPR050750">
    <property type="entry name" value="C5-MTase"/>
</dbReference>
<evidence type="ECO:0000313" key="8">
    <source>
        <dbReference type="Proteomes" id="UP000661112"/>
    </source>
</evidence>
<evidence type="ECO:0000256" key="1">
    <source>
        <dbReference type="ARBA" id="ARBA00011975"/>
    </source>
</evidence>
<comment type="similarity">
    <text evidence="6">Belongs to the class I-like SAM-binding methyltransferase superfamily. C5-methyltransferase family.</text>
</comment>
<evidence type="ECO:0000256" key="4">
    <source>
        <dbReference type="ARBA" id="ARBA00022691"/>
    </source>
</evidence>
<evidence type="ECO:0000256" key="3">
    <source>
        <dbReference type="ARBA" id="ARBA00022679"/>
    </source>
</evidence>
<protein>
    <recommendedName>
        <fullName evidence="1">DNA (cytosine-5-)-methyltransferase</fullName>
        <ecNumber evidence="1">2.1.1.37</ecNumber>
    </recommendedName>
</protein>
<keyword evidence="3 6" id="KW-0808">Transferase</keyword>
<reference evidence="7 8" key="1">
    <citation type="journal article" date="2020" name="ISME J.">
        <title>Comparative genomics reveals insights into cyanobacterial evolution and habitat adaptation.</title>
        <authorList>
            <person name="Chen M.Y."/>
            <person name="Teng W.K."/>
            <person name="Zhao L."/>
            <person name="Hu C.X."/>
            <person name="Zhou Y.K."/>
            <person name="Han B.P."/>
            <person name="Song L.R."/>
            <person name="Shu W.S."/>
        </authorList>
    </citation>
    <scope>NUCLEOTIDE SEQUENCE [LARGE SCALE GENOMIC DNA]</scope>
    <source>
        <strain evidence="7 8">FACHB-119</strain>
    </source>
</reference>
<organism evidence="7 8">
    <name type="scientific">Anabaena azotica FACHB-119</name>
    <dbReference type="NCBI Taxonomy" id="947527"/>
    <lineage>
        <taxon>Bacteria</taxon>
        <taxon>Bacillati</taxon>
        <taxon>Cyanobacteriota</taxon>
        <taxon>Cyanophyceae</taxon>
        <taxon>Nostocales</taxon>
        <taxon>Nostocaceae</taxon>
        <taxon>Anabaena</taxon>
        <taxon>Anabaena azotica</taxon>
    </lineage>
</organism>
<evidence type="ECO:0000313" key="7">
    <source>
        <dbReference type="EMBL" id="MBD2499861.1"/>
    </source>
</evidence>
<evidence type="ECO:0000256" key="2">
    <source>
        <dbReference type="ARBA" id="ARBA00022603"/>
    </source>
</evidence>
<dbReference type="Pfam" id="PF00145">
    <property type="entry name" value="DNA_methylase"/>
    <property type="match status" value="1"/>
</dbReference>
<dbReference type="EMBL" id="JACJSG010000004">
    <property type="protein sequence ID" value="MBD2499861.1"/>
    <property type="molecule type" value="Genomic_DNA"/>
</dbReference>
<keyword evidence="5" id="KW-0680">Restriction system</keyword>
<accession>A0ABR8CYX6</accession>
<dbReference type="SUPFAM" id="SSF53335">
    <property type="entry name" value="S-adenosyl-L-methionine-dependent methyltransferases"/>
    <property type="match status" value="1"/>
</dbReference>
<proteinExistence type="inferred from homology"/>
<dbReference type="RefSeq" id="WP_190467516.1">
    <property type="nucleotide sequence ID" value="NZ_JACJSG010000004.1"/>
</dbReference>
<name>A0ABR8CYX6_9NOST</name>
<keyword evidence="2 6" id="KW-0489">Methyltransferase</keyword>
<dbReference type="PANTHER" id="PTHR46098:SF1">
    <property type="entry name" value="TRNA (CYTOSINE(38)-C(5))-METHYLTRANSFERASE"/>
    <property type="match status" value="1"/>
</dbReference>
<dbReference type="InterPro" id="IPR029063">
    <property type="entry name" value="SAM-dependent_MTases_sf"/>
</dbReference>
<sequence length="282" mass="31808">MIEITPPKRQRLLSCIDFFAGIGAWELASEIINQNYEIKFKTIQFIEIDINAQKVLRSHYPNIPIHPDVKTYQPTPEKADVYFISFPCTGTSNAGKRTGLEHPESSLWYESLRCICFGRPKFVVVEQPEGFVHRGLRAAIAGLRMAGYQTEIELISAAEFGAPHQRNRVFIIAHANHLSLQQRQGWGCWNEQIREHIAIARSFTNYPQTQPLSVPMDDGIPGYLAGLSYSGWWKRNPAPVDSGVQPRSPGRREAINLIGRSIVPLQAAITLMRVKFLAELLA</sequence>
<evidence type="ECO:0000256" key="6">
    <source>
        <dbReference type="PROSITE-ProRule" id="PRU01016"/>
    </source>
</evidence>
<feature type="active site" evidence="6">
    <location>
        <position position="88"/>
    </location>
</feature>
<dbReference type="EC" id="2.1.1.37" evidence="1"/>
<gene>
    <name evidence="7" type="ORF">H6G83_04375</name>
</gene>
<dbReference type="Gene3D" id="3.40.50.150">
    <property type="entry name" value="Vaccinia Virus protein VP39"/>
    <property type="match status" value="1"/>
</dbReference>
<dbReference type="GO" id="GO:0032259">
    <property type="term" value="P:methylation"/>
    <property type="evidence" value="ECO:0007669"/>
    <property type="project" value="UniProtKB-KW"/>
</dbReference>
<keyword evidence="4 6" id="KW-0949">S-adenosyl-L-methionine</keyword>
<keyword evidence="8" id="KW-1185">Reference proteome</keyword>
<dbReference type="GO" id="GO:0008168">
    <property type="term" value="F:methyltransferase activity"/>
    <property type="evidence" value="ECO:0007669"/>
    <property type="project" value="UniProtKB-KW"/>
</dbReference>
<dbReference type="PROSITE" id="PS51679">
    <property type="entry name" value="SAM_MT_C5"/>
    <property type="match status" value="1"/>
</dbReference>
<evidence type="ECO:0000256" key="5">
    <source>
        <dbReference type="ARBA" id="ARBA00022747"/>
    </source>
</evidence>
<dbReference type="Proteomes" id="UP000661112">
    <property type="component" value="Unassembled WGS sequence"/>
</dbReference>
<comment type="caution">
    <text evidence="7">The sequence shown here is derived from an EMBL/GenBank/DDBJ whole genome shotgun (WGS) entry which is preliminary data.</text>
</comment>